<evidence type="ECO:0000313" key="4">
    <source>
        <dbReference type="Proteomes" id="UP001156881"/>
    </source>
</evidence>
<keyword evidence="4" id="KW-1185">Reference proteome</keyword>
<dbReference type="EMBL" id="JACIDN010000007">
    <property type="protein sequence ID" value="MBB3904453.1"/>
    <property type="molecule type" value="Genomic_DNA"/>
</dbReference>
<name>A0A7W6AKT1_9HYPH</name>
<reference evidence="4" key="2">
    <citation type="journal article" date="2019" name="Int. J. Syst. Evol. Microbiol.">
        <title>The Global Catalogue of Microorganisms (GCM) 10K type strain sequencing project: providing services to taxonomists for standard genome sequencing and annotation.</title>
        <authorList>
            <consortium name="The Broad Institute Genomics Platform"/>
            <consortium name="The Broad Institute Genome Sequencing Center for Infectious Disease"/>
            <person name="Wu L."/>
            <person name="Ma J."/>
        </authorList>
    </citation>
    <scope>NUCLEOTIDE SEQUENCE [LARGE SCALE GENOMIC DNA]</scope>
    <source>
        <strain evidence="4">NBRC 107710</strain>
    </source>
</reference>
<gene>
    <name evidence="1" type="ORF">GCM10007884_16010</name>
    <name evidence="2" type="ORF">GGR33_003972</name>
</gene>
<dbReference type="EMBL" id="BSPG01000006">
    <property type="protein sequence ID" value="GLS43616.1"/>
    <property type="molecule type" value="Genomic_DNA"/>
</dbReference>
<evidence type="ECO:0000313" key="2">
    <source>
        <dbReference type="EMBL" id="MBB3904453.1"/>
    </source>
</evidence>
<reference evidence="1" key="1">
    <citation type="journal article" date="2014" name="Int. J. Syst. Evol. Microbiol.">
        <title>Complete genome of a new Firmicutes species belonging to the dominant human colonic microbiota ('Ruminococcus bicirculans') reveals two chromosomes and a selective capacity to utilize plant glucans.</title>
        <authorList>
            <consortium name="NISC Comparative Sequencing Program"/>
            <person name="Wegmann U."/>
            <person name="Louis P."/>
            <person name="Goesmann A."/>
            <person name="Henrissat B."/>
            <person name="Duncan S.H."/>
            <person name="Flint H.J."/>
        </authorList>
    </citation>
    <scope>NUCLEOTIDE SEQUENCE</scope>
    <source>
        <strain evidence="1">NBRC 107710</strain>
    </source>
</reference>
<dbReference type="AlphaFoldDB" id="A0A7W6AKT1"/>
<dbReference type="Proteomes" id="UP000517759">
    <property type="component" value="Unassembled WGS sequence"/>
</dbReference>
<reference evidence="1" key="4">
    <citation type="submission" date="2023-01" db="EMBL/GenBank/DDBJ databases">
        <title>Draft genome sequence of Methylobacterium brachythecii strain NBRC 107710.</title>
        <authorList>
            <person name="Sun Q."/>
            <person name="Mori K."/>
        </authorList>
    </citation>
    <scope>NUCLEOTIDE SEQUENCE</scope>
    <source>
        <strain evidence="1">NBRC 107710</strain>
    </source>
</reference>
<reference evidence="2 3" key="3">
    <citation type="submission" date="2020-08" db="EMBL/GenBank/DDBJ databases">
        <title>Genomic Encyclopedia of Type Strains, Phase IV (KMG-IV): sequencing the most valuable type-strain genomes for metagenomic binning, comparative biology and taxonomic classification.</title>
        <authorList>
            <person name="Goeker M."/>
        </authorList>
    </citation>
    <scope>NUCLEOTIDE SEQUENCE [LARGE SCALE GENOMIC DNA]</scope>
    <source>
        <strain evidence="2 3">DSM 24105</strain>
    </source>
</reference>
<evidence type="ECO:0000313" key="3">
    <source>
        <dbReference type="Proteomes" id="UP000517759"/>
    </source>
</evidence>
<evidence type="ECO:0000313" key="1">
    <source>
        <dbReference type="EMBL" id="GLS43616.1"/>
    </source>
</evidence>
<dbReference type="RefSeq" id="WP_183508298.1">
    <property type="nucleotide sequence ID" value="NZ_BSPG01000006.1"/>
</dbReference>
<sequence length="179" mass="19609">MTFRPLLCGAAGLAPWSTAIDAILDKRIMVQAVLAGSSNLMGRLLIRPMRLLDMNEPASDLLVETDSDSLLSTRAAAELIGCTEVAITWLLSAELIEGKRIGPNRRRPIRKSVYDFHRSFMLGGEVCRATGLHKRALSLRLKAKGIFPAAVLTDNGRTVWSRDAIEKLLADAQNLDGLR</sequence>
<proteinExistence type="predicted"/>
<protein>
    <submittedName>
        <fullName evidence="2">Uncharacterized protein</fullName>
    </submittedName>
</protein>
<organism evidence="2 3">
    <name type="scientific">Methylobacterium brachythecii</name>
    <dbReference type="NCBI Taxonomy" id="1176177"/>
    <lineage>
        <taxon>Bacteria</taxon>
        <taxon>Pseudomonadati</taxon>
        <taxon>Pseudomonadota</taxon>
        <taxon>Alphaproteobacteria</taxon>
        <taxon>Hyphomicrobiales</taxon>
        <taxon>Methylobacteriaceae</taxon>
        <taxon>Methylobacterium</taxon>
    </lineage>
</organism>
<accession>A0A7W6AKT1</accession>
<dbReference type="Proteomes" id="UP001156881">
    <property type="component" value="Unassembled WGS sequence"/>
</dbReference>
<comment type="caution">
    <text evidence="2">The sequence shown here is derived from an EMBL/GenBank/DDBJ whole genome shotgun (WGS) entry which is preliminary data.</text>
</comment>